<dbReference type="CDD" id="cd02080">
    <property type="entry name" value="P-type_ATPase_cation"/>
    <property type="match status" value="1"/>
</dbReference>
<feature type="transmembrane region" description="Helical" evidence="14">
    <location>
        <begin position="793"/>
        <end position="812"/>
    </location>
</feature>
<keyword evidence="10 14" id="KW-1133">Transmembrane helix</keyword>
<evidence type="ECO:0000256" key="4">
    <source>
        <dbReference type="ARBA" id="ARBA00022553"/>
    </source>
</evidence>
<dbReference type="PRINTS" id="PR00120">
    <property type="entry name" value="HATPASE"/>
</dbReference>
<dbReference type="InterPro" id="IPR008250">
    <property type="entry name" value="ATPase_P-typ_transduc_dom_A_sf"/>
</dbReference>
<comment type="similarity">
    <text evidence="2">Belongs to the cation transport ATPase (P-type) (TC 3.A.3) family. Type IIA subfamily.</text>
</comment>
<feature type="transmembrane region" description="Helical" evidence="14">
    <location>
        <begin position="280"/>
        <end position="304"/>
    </location>
</feature>
<dbReference type="PROSITE" id="PS00154">
    <property type="entry name" value="ATPASE_E1_E2"/>
    <property type="match status" value="1"/>
</dbReference>
<evidence type="ECO:0000256" key="3">
    <source>
        <dbReference type="ARBA" id="ARBA00022448"/>
    </source>
</evidence>
<evidence type="ECO:0000256" key="5">
    <source>
        <dbReference type="ARBA" id="ARBA00022692"/>
    </source>
</evidence>
<dbReference type="InterPro" id="IPR023299">
    <property type="entry name" value="ATPase_P-typ_cyto_dom_N"/>
</dbReference>
<dbReference type="GO" id="GO:0036376">
    <property type="term" value="P:sodium ion export across plasma membrane"/>
    <property type="evidence" value="ECO:0007669"/>
    <property type="project" value="TreeGrafter"/>
</dbReference>
<dbReference type="InterPro" id="IPR036412">
    <property type="entry name" value="HAD-like_sf"/>
</dbReference>
<keyword evidence="17" id="KW-1185">Reference proteome</keyword>
<reference evidence="17" key="1">
    <citation type="submission" date="2019-07" db="EMBL/GenBank/DDBJ databases">
        <title>Bacillus alkalisoli sp. nov. isolated from saline soil.</title>
        <authorList>
            <person name="Sun J.-Q."/>
            <person name="Xu L."/>
        </authorList>
    </citation>
    <scope>NUCLEOTIDE SEQUENCE [LARGE SCALE GENOMIC DNA]</scope>
    <source>
        <strain evidence="17">M4U3P1</strain>
    </source>
</reference>
<dbReference type="SUPFAM" id="SSF56784">
    <property type="entry name" value="HAD-like"/>
    <property type="match status" value="1"/>
</dbReference>
<evidence type="ECO:0000256" key="9">
    <source>
        <dbReference type="ARBA" id="ARBA00022967"/>
    </source>
</evidence>
<evidence type="ECO:0000256" key="12">
    <source>
        <dbReference type="ARBA" id="ARBA00023136"/>
    </source>
</evidence>
<dbReference type="Gene3D" id="3.40.1110.10">
    <property type="entry name" value="Calcium-transporting ATPase, cytoplasmic domain N"/>
    <property type="match status" value="1"/>
</dbReference>
<dbReference type="InterPro" id="IPR050510">
    <property type="entry name" value="Cation_transp_ATPase_P-type"/>
</dbReference>
<evidence type="ECO:0000313" key="17">
    <source>
        <dbReference type="Proteomes" id="UP000318138"/>
    </source>
</evidence>
<feature type="compositionally biased region" description="Basic and acidic residues" evidence="13">
    <location>
        <begin position="34"/>
        <end position="49"/>
    </location>
</feature>
<comment type="subcellular location">
    <subcellularLocation>
        <location evidence="1">Endomembrane system</location>
        <topology evidence="1">Multi-pass membrane protein</topology>
    </subcellularLocation>
</comment>
<dbReference type="Proteomes" id="UP000318138">
    <property type="component" value="Chromosome"/>
</dbReference>
<keyword evidence="8" id="KW-0460">Magnesium</keyword>
<gene>
    <name evidence="16" type="ORF">FLK61_24655</name>
</gene>
<feature type="transmembrane region" description="Helical" evidence="14">
    <location>
        <begin position="721"/>
        <end position="739"/>
    </location>
</feature>
<protein>
    <submittedName>
        <fullName evidence="16">Cation-transporting P-type ATPase</fullName>
    </submittedName>
</protein>
<dbReference type="InterPro" id="IPR004014">
    <property type="entry name" value="ATPase_P-typ_cation-transptr_N"/>
</dbReference>
<dbReference type="PANTHER" id="PTHR43294">
    <property type="entry name" value="SODIUM/POTASSIUM-TRANSPORTING ATPASE SUBUNIT ALPHA"/>
    <property type="match status" value="1"/>
</dbReference>
<dbReference type="SUPFAM" id="SSF81660">
    <property type="entry name" value="Metal cation-transporting ATPase, ATP-binding domain N"/>
    <property type="match status" value="1"/>
</dbReference>
<feature type="region of interest" description="Disordered" evidence="13">
    <location>
        <begin position="21"/>
        <end position="49"/>
    </location>
</feature>
<name>A0A859FAM0_9BACI</name>
<dbReference type="InterPro" id="IPR059000">
    <property type="entry name" value="ATPase_P-type_domA"/>
</dbReference>
<dbReference type="InterPro" id="IPR001757">
    <property type="entry name" value="P_typ_ATPase"/>
</dbReference>
<evidence type="ECO:0000256" key="13">
    <source>
        <dbReference type="SAM" id="MobiDB-lite"/>
    </source>
</evidence>
<dbReference type="Pfam" id="PF13246">
    <property type="entry name" value="Cation_ATPase"/>
    <property type="match status" value="1"/>
</dbReference>
<sequence>MAENEQQKWFAKDTDDVAQALETDASSGLSQDEASSRLEKNGKNELPEAEKEPTWKKFLKHFHDVLIYVLLAAAVVTAILGHTVDTIVILAVAVINATIGYFQESRAEKALEGIKDMLSLEATVIRGGDSQEIDASELVVGDLVQLRAGDKIPADLRVIEASNLNVEESALTGESTAVEKGTEPLDEDTILNDRDNMLFSGTSVSSGSGMGIVVEVAEQTEIGKINASISEVDDIQTPLLKQTARFGRIIAMTIVVVAAIMFVIGYFFRGYEAGEMLLNVIALAVAAIPEGLPAILSIILAIGVQNMAKRNSIIRNLPSVETLGSVSIIASDKTGTLTKNEMTVTAVMTDEHDYEVKGTGYAPEGSIEKDGETATPSEDKTLYHFLHAVKNTNDASLTKDDDDNWTIDGDPTDGCFLTLAEKAEEDIKDLEVISKIPFDSDYKYMAVLVDVDDERYIYMKGAPDRIFERADSVFDGGEGRDFNESEWEEKMTERAKQGERVIGVALKKVDSSTSEIDHEDIESGMQIIGLAGIVDPPREEAIEAVKECTRAGIQVKMITGDHADTAKAIGHQLGIGDGEHALTGREIDKMSDEELDDAALEYDVFARTSPENKLRLVEAFQRQGKISAMTGDGVNDAAALKRADIGVAMGIKGTEVAKDASEMVLVDDNFRTIVNAVEEGRRVYDNLKKTILFILPTNGAQALLIVAAILLGLAMPLTPVQILWVNMVTAVTISLALAFERLEEGAMDRPPRDPNAPLLSGYYIFRIILVSVIISMAILAVNISMLNQEVDTAIVHTVTLNMLVFAQLFHLFNCRSEIDFAFDSNFFKNKAVFIVSAILIALQLLITYAPFMHTLFGTTALSLDQWILPIALGFAVFVLIEIEKLITRTIVRKKGKTD</sequence>
<keyword evidence="5 14" id="KW-0812">Transmembrane</keyword>
<evidence type="ECO:0000256" key="8">
    <source>
        <dbReference type="ARBA" id="ARBA00022842"/>
    </source>
</evidence>
<dbReference type="Gene3D" id="1.20.1110.10">
    <property type="entry name" value="Calcium-transporting ATPase, transmembrane domain"/>
    <property type="match status" value="1"/>
</dbReference>
<dbReference type="Pfam" id="PF00690">
    <property type="entry name" value="Cation_ATPase_N"/>
    <property type="match status" value="1"/>
</dbReference>
<keyword evidence="12 14" id="KW-0472">Membrane</keyword>
<proteinExistence type="inferred from homology"/>
<dbReference type="SMART" id="SM00831">
    <property type="entry name" value="Cation_ATPase_N"/>
    <property type="match status" value="1"/>
</dbReference>
<dbReference type="GO" id="GO:1990573">
    <property type="term" value="P:potassium ion import across plasma membrane"/>
    <property type="evidence" value="ECO:0007669"/>
    <property type="project" value="TreeGrafter"/>
</dbReference>
<dbReference type="GO" id="GO:0005524">
    <property type="term" value="F:ATP binding"/>
    <property type="evidence" value="ECO:0007669"/>
    <property type="project" value="UniProtKB-KW"/>
</dbReference>
<dbReference type="EMBL" id="CP041372">
    <property type="protein sequence ID" value="QKS69970.1"/>
    <property type="molecule type" value="Genomic_DNA"/>
</dbReference>
<keyword evidence="11" id="KW-0406">Ion transport</keyword>
<evidence type="ECO:0000259" key="15">
    <source>
        <dbReference type="SMART" id="SM00831"/>
    </source>
</evidence>
<dbReference type="SUPFAM" id="SSF81653">
    <property type="entry name" value="Calcium ATPase, transduction domain A"/>
    <property type="match status" value="1"/>
</dbReference>
<dbReference type="SUPFAM" id="SSF81665">
    <property type="entry name" value="Calcium ATPase, transmembrane domain M"/>
    <property type="match status" value="1"/>
</dbReference>
<evidence type="ECO:0000313" key="16">
    <source>
        <dbReference type="EMBL" id="QKS69970.1"/>
    </source>
</evidence>
<dbReference type="GO" id="GO:0012505">
    <property type="term" value="C:endomembrane system"/>
    <property type="evidence" value="ECO:0007669"/>
    <property type="project" value="UniProtKB-SubCell"/>
</dbReference>
<evidence type="ECO:0000256" key="10">
    <source>
        <dbReference type="ARBA" id="ARBA00022989"/>
    </source>
</evidence>
<dbReference type="SFLD" id="SFLDG00002">
    <property type="entry name" value="C1.7:_P-type_atpase_like"/>
    <property type="match status" value="1"/>
</dbReference>
<dbReference type="FunFam" id="2.70.150.10:FF:000160">
    <property type="entry name" value="Sarcoplasmic/endoplasmic reticulum calcium ATPase 1"/>
    <property type="match status" value="1"/>
</dbReference>
<accession>A0A859FAM0</accession>
<feature type="domain" description="Cation-transporting P-type ATPase N-terminal" evidence="15">
    <location>
        <begin position="8"/>
        <end position="82"/>
    </location>
</feature>
<dbReference type="InterPro" id="IPR006068">
    <property type="entry name" value="ATPase_P-typ_cation-transptr_C"/>
</dbReference>
<dbReference type="InterPro" id="IPR018303">
    <property type="entry name" value="ATPase_P-typ_P_site"/>
</dbReference>
<dbReference type="Pfam" id="PF00122">
    <property type="entry name" value="E1-E2_ATPase"/>
    <property type="match status" value="1"/>
</dbReference>
<dbReference type="PRINTS" id="PR00119">
    <property type="entry name" value="CATATPASE"/>
</dbReference>
<keyword evidence="6" id="KW-0547">Nucleotide-binding</keyword>
<keyword evidence="4" id="KW-0597">Phosphoprotein</keyword>
<feature type="transmembrane region" description="Helical" evidence="14">
    <location>
        <begin position="61"/>
        <end position="80"/>
    </location>
</feature>
<feature type="transmembrane region" description="Helical" evidence="14">
    <location>
        <begin position="866"/>
        <end position="886"/>
    </location>
</feature>
<dbReference type="GO" id="GO:1902600">
    <property type="term" value="P:proton transmembrane transport"/>
    <property type="evidence" value="ECO:0007669"/>
    <property type="project" value="TreeGrafter"/>
</dbReference>
<feature type="transmembrane region" description="Helical" evidence="14">
    <location>
        <begin position="832"/>
        <end position="851"/>
    </location>
</feature>
<dbReference type="GO" id="GO:0016887">
    <property type="term" value="F:ATP hydrolysis activity"/>
    <property type="evidence" value="ECO:0007669"/>
    <property type="project" value="InterPro"/>
</dbReference>
<evidence type="ECO:0000256" key="11">
    <source>
        <dbReference type="ARBA" id="ARBA00023065"/>
    </source>
</evidence>
<dbReference type="SFLD" id="SFLDF00027">
    <property type="entry name" value="p-type_atpase"/>
    <property type="match status" value="1"/>
</dbReference>
<dbReference type="GO" id="GO:0030007">
    <property type="term" value="P:intracellular potassium ion homeostasis"/>
    <property type="evidence" value="ECO:0007669"/>
    <property type="project" value="TreeGrafter"/>
</dbReference>
<dbReference type="NCBIfam" id="TIGR01494">
    <property type="entry name" value="ATPase_P-type"/>
    <property type="match status" value="2"/>
</dbReference>
<organism evidence="16 17">
    <name type="scientific">Paenalkalicoccus suaedae</name>
    <dbReference type="NCBI Taxonomy" id="2592382"/>
    <lineage>
        <taxon>Bacteria</taxon>
        <taxon>Bacillati</taxon>
        <taxon>Bacillota</taxon>
        <taxon>Bacilli</taxon>
        <taxon>Bacillales</taxon>
        <taxon>Bacillaceae</taxon>
        <taxon>Paenalkalicoccus</taxon>
    </lineage>
</organism>
<evidence type="ECO:0000256" key="6">
    <source>
        <dbReference type="ARBA" id="ARBA00022741"/>
    </source>
</evidence>
<dbReference type="Gene3D" id="3.40.50.1000">
    <property type="entry name" value="HAD superfamily/HAD-like"/>
    <property type="match status" value="1"/>
</dbReference>
<dbReference type="InterPro" id="IPR023298">
    <property type="entry name" value="ATPase_P-typ_TM_dom_sf"/>
</dbReference>
<dbReference type="GO" id="GO:0005886">
    <property type="term" value="C:plasma membrane"/>
    <property type="evidence" value="ECO:0007669"/>
    <property type="project" value="TreeGrafter"/>
</dbReference>
<dbReference type="AlphaFoldDB" id="A0A859FAM0"/>
<evidence type="ECO:0000256" key="1">
    <source>
        <dbReference type="ARBA" id="ARBA00004127"/>
    </source>
</evidence>
<dbReference type="PANTHER" id="PTHR43294:SF20">
    <property type="entry name" value="P-TYPE ATPASE"/>
    <property type="match status" value="1"/>
</dbReference>
<dbReference type="GO" id="GO:0005391">
    <property type="term" value="F:P-type sodium:potassium-exchanging transporter activity"/>
    <property type="evidence" value="ECO:0007669"/>
    <property type="project" value="TreeGrafter"/>
</dbReference>
<dbReference type="InterPro" id="IPR044492">
    <property type="entry name" value="P_typ_ATPase_HD_dom"/>
</dbReference>
<evidence type="ECO:0000256" key="2">
    <source>
        <dbReference type="ARBA" id="ARBA00005675"/>
    </source>
</evidence>
<dbReference type="RefSeq" id="WP_176008014.1">
    <property type="nucleotide sequence ID" value="NZ_CP041372.2"/>
</dbReference>
<dbReference type="Gene3D" id="2.70.150.10">
    <property type="entry name" value="Calcium-transporting ATPase, cytoplasmic transduction domain A"/>
    <property type="match status" value="1"/>
</dbReference>
<keyword evidence="7" id="KW-0067">ATP-binding</keyword>
<keyword evidence="3" id="KW-0813">Transport</keyword>
<feature type="transmembrane region" description="Helical" evidence="14">
    <location>
        <begin position="249"/>
        <end position="268"/>
    </location>
</feature>
<dbReference type="SFLD" id="SFLDS00003">
    <property type="entry name" value="Haloacid_Dehalogenase"/>
    <property type="match status" value="1"/>
</dbReference>
<evidence type="ECO:0000256" key="14">
    <source>
        <dbReference type="SAM" id="Phobius"/>
    </source>
</evidence>
<evidence type="ECO:0000256" key="7">
    <source>
        <dbReference type="ARBA" id="ARBA00022840"/>
    </source>
</evidence>
<dbReference type="KEGG" id="psua:FLK61_24655"/>
<dbReference type="InterPro" id="IPR023214">
    <property type="entry name" value="HAD_sf"/>
</dbReference>
<feature type="transmembrane region" description="Helical" evidence="14">
    <location>
        <begin position="760"/>
        <end position="781"/>
    </location>
</feature>
<dbReference type="Pfam" id="PF00689">
    <property type="entry name" value="Cation_ATPase_C"/>
    <property type="match status" value="1"/>
</dbReference>
<keyword evidence="9" id="KW-1278">Translocase</keyword>
<feature type="transmembrane region" description="Helical" evidence="14">
    <location>
        <begin position="86"/>
        <end position="102"/>
    </location>
</feature>
<feature type="compositionally biased region" description="Polar residues" evidence="13">
    <location>
        <begin position="24"/>
        <end position="33"/>
    </location>
</feature>
<dbReference type="FunFam" id="3.40.50.1000:FF:000028">
    <property type="entry name" value="Calcium-transporting P-type ATPase, putative"/>
    <property type="match status" value="1"/>
</dbReference>
<dbReference type="GO" id="GO:0006883">
    <property type="term" value="P:intracellular sodium ion homeostasis"/>
    <property type="evidence" value="ECO:0007669"/>
    <property type="project" value="TreeGrafter"/>
</dbReference>
<feature type="transmembrane region" description="Helical" evidence="14">
    <location>
        <begin position="691"/>
        <end position="715"/>
    </location>
</feature>